<dbReference type="Proteomes" id="UP000050761">
    <property type="component" value="Unassembled WGS sequence"/>
</dbReference>
<dbReference type="AlphaFoldDB" id="A0A183G3F4"/>
<accession>A0A183G3F4</accession>
<proteinExistence type="predicted"/>
<evidence type="ECO:0000313" key="3">
    <source>
        <dbReference type="WBParaSite" id="HPBE_0001593201-mRNA-1"/>
    </source>
</evidence>
<reference evidence="1 2" key="1">
    <citation type="submission" date="2018-11" db="EMBL/GenBank/DDBJ databases">
        <authorList>
            <consortium name="Pathogen Informatics"/>
        </authorList>
    </citation>
    <scope>NUCLEOTIDE SEQUENCE [LARGE SCALE GENOMIC DNA]</scope>
</reference>
<reference evidence="3" key="2">
    <citation type="submission" date="2019-09" db="UniProtKB">
        <authorList>
            <consortium name="WormBaseParasite"/>
        </authorList>
    </citation>
    <scope>IDENTIFICATION</scope>
</reference>
<dbReference type="WBParaSite" id="HPBE_0001593201-mRNA-1">
    <property type="protein sequence ID" value="HPBE_0001593201-mRNA-1"/>
    <property type="gene ID" value="HPBE_0001593201"/>
</dbReference>
<evidence type="ECO:0000313" key="1">
    <source>
        <dbReference type="EMBL" id="VDP04376.1"/>
    </source>
</evidence>
<accession>A0A3P8EB24</accession>
<protein>
    <submittedName>
        <fullName evidence="3">Endo/exonuclease/phosphatase domain-containing protein</fullName>
    </submittedName>
</protein>
<sequence length="192" mass="21780">MTICTFNASSLASDESVEDLMMQARKIMYDVIGLTETRRHHSLYATYDSGEELFLETCDSGGVSGDGVLVNTQLAMKIDSYESLTSRLGRLRLKDVGRSEPTVWRGTSKFHNEIDHIIFNCNCCLNDVFVERKQVLYGIGPPPLSREVLLFVSRRESLEVKEEESQNDHQLDLYTFLAGLLEDTVMDNIDEE</sequence>
<gene>
    <name evidence="1" type="ORF">HPBE_LOCUS15931</name>
</gene>
<name>A0A183G3F4_HELPZ</name>
<evidence type="ECO:0000313" key="2">
    <source>
        <dbReference type="Proteomes" id="UP000050761"/>
    </source>
</evidence>
<dbReference type="EMBL" id="UZAH01029123">
    <property type="protein sequence ID" value="VDP04376.1"/>
    <property type="molecule type" value="Genomic_DNA"/>
</dbReference>
<organism evidence="2 3">
    <name type="scientific">Heligmosomoides polygyrus</name>
    <name type="common">Parasitic roundworm</name>
    <dbReference type="NCBI Taxonomy" id="6339"/>
    <lineage>
        <taxon>Eukaryota</taxon>
        <taxon>Metazoa</taxon>
        <taxon>Ecdysozoa</taxon>
        <taxon>Nematoda</taxon>
        <taxon>Chromadorea</taxon>
        <taxon>Rhabditida</taxon>
        <taxon>Rhabditina</taxon>
        <taxon>Rhabditomorpha</taxon>
        <taxon>Strongyloidea</taxon>
        <taxon>Heligmosomidae</taxon>
        <taxon>Heligmosomoides</taxon>
    </lineage>
</organism>
<keyword evidence="2" id="KW-1185">Reference proteome</keyword>